<protein>
    <submittedName>
        <fullName evidence="1">Uncharacterized protein</fullName>
    </submittedName>
</protein>
<dbReference type="Proteomes" id="UP001148662">
    <property type="component" value="Unassembled WGS sequence"/>
</dbReference>
<evidence type="ECO:0000313" key="2">
    <source>
        <dbReference type="Proteomes" id="UP001148662"/>
    </source>
</evidence>
<proteinExistence type="predicted"/>
<evidence type="ECO:0000313" key="1">
    <source>
        <dbReference type="EMBL" id="KAJ3534516.1"/>
    </source>
</evidence>
<sequence>MVRLLLSIKADLENVTDLVPASDGFEYFFQVKCNSCHEIHPKWVGLNRLEEHEVSGGKGSTAHFVWRCSTCKRESSGKFEEKSPVIPYSADNNGQLAPFLTIDCRGLEFVGFDPRGIWKCIGAESGTVFNEVDLDEGEWVDYDEKAALPVGVSGIEIPRVATDIMRYRVHLSGLLLLEPRGVFDPTGPGFTYLHLVHVHSALLKT</sequence>
<dbReference type="EMBL" id="JANHOG010001601">
    <property type="protein sequence ID" value="KAJ3534516.1"/>
    <property type="molecule type" value="Genomic_DNA"/>
</dbReference>
<accession>A0ACC1S925</accession>
<keyword evidence="2" id="KW-1185">Reference proteome</keyword>
<reference evidence="1" key="1">
    <citation type="submission" date="2022-07" db="EMBL/GenBank/DDBJ databases">
        <title>Genome Sequence of Phlebia brevispora.</title>
        <authorList>
            <person name="Buettner E."/>
        </authorList>
    </citation>
    <scope>NUCLEOTIDE SEQUENCE</scope>
    <source>
        <strain evidence="1">MPL23</strain>
    </source>
</reference>
<name>A0ACC1S925_9APHY</name>
<organism evidence="1 2">
    <name type="scientific">Phlebia brevispora</name>
    <dbReference type="NCBI Taxonomy" id="194682"/>
    <lineage>
        <taxon>Eukaryota</taxon>
        <taxon>Fungi</taxon>
        <taxon>Dikarya</taxon>
        <taxon>Basidiomycota</taxon>
        <taxon>Agaricomycotina</taxon>
        <taxon>Agaricomycetes</taxon>
        <taxon>Polyporales</taxon>
        <taxon>Meruliaceae</taxon>
        <taxon>Phlebia</taxon>
    </lineage>
</organism>
<gene>
    <name evidence="1" type="ORF">NM688_g7126</name>
</gene>
<comment type="caution">
    <text evidence="1">The sequence shown here is derived from an EMBL/GenBank/DDBJ whole genome shotgun (WGS) entry which is preliminary data.</text>
</comment>